<name>A0A8J2P163_9HEXA</name>
<reference evidence="3" key="1">
    <citation type="submission" date="2021-06" db="EMBL/GenBank/DDBJ databases">
        <authorList>
            <person name="Hodson N. C."/>
            <person name="Mongue J. A."/>
            <person name="Jaron S. K."/>
        </authorList>
    </citation>
    <scope>NUCLEOTIDE SEQUENCE</scope>
</reference>
<dbReference type="InterPro" id="IPR026055">
    <property type="entry name" value="FAR"/>
</dbReference>
<keyword evidence="1" id="KW-0560">Oxidoreductase</keyword>
<dbReference type="Proteomes" id="UP000708208">
    <property type="component" value="Unassembled WGS sequence"/>
</dbReference>
<keyword evidence="1" id="KW-0444">Lipid biosynthesis</keyword>
<dbReference type="Pfam" id="PF07993">
    <property type="entry name" value="NAD_binding_4"/>
    <property type="match status" value="1"/>
</dbReference>
<evidence type="ECO:0000313" key="4">
    <source>
        <dbReference type="Proteomes" id="UP000708208"/>
    </source>
</evidence>
<dbReference type="OrthoDB" id="429813at2759"/>
<dbReference type="InterPro" id="IPR013120">
    <property type="entry name" value="FAR_NAD-bd"/>
</dbReference>
<comment type="function">
    <text evidence="1">Catalyzes the reduction of fatty acyl-CoA to fatty alcohols.</text>
</comment>
<evidence type="ECO:0000313" key="3">
    <source>
        <dbReference type="EMBL" id="CAG7721710.1"/>
    </source>
</evidence>
<dbReference type="PANTHER" id="PTHR11011">
    <property type="entry name" value="MALE STERILITY PROTEIN 2-RELATED"/>
    <property type="match status" value="1"/>
</dbReference>
<proteinExistence type="inferred from homology"/>
<dbReference type="EC" id="1.2.1.84" evidence="1"/>
<feature type="non-terminal residue" evidence="3">
    <location>
        <position position="1"/>
    </location>
</feature>
<keyword evidence="4" id="KW-1185">Reference proteome</keyword>
<dbReference type="AlphaFoldDB" id="A0A8J2P163"/>
<dbReference type="PANTHER" id="PTHR11011:SF45">
    <property type="entry name" value="FATTY ACYL-COA REDUCTASE CG8306-RELATED"/>
    <property type="match status" value="1"/>
</dbReference>
<evidence type="ECO:0000259" key="2">
    <source>
        <dbReference type="Pfam" id="PF07993"/>
    </source>
</evidence>
<dbReference type="GO" id="GO:0035336">
    <property type="term" value="P:long-chain fatty-acyl-CoA metabolic process"/>
    <property type="evidence" value="ECO:0007669"/>
    <property type="project" value="TreeGrafter"/>
</dbReference>
<comment type="caution">
    <text evidence="3">The sequence shown here is derived from an EMBL/GenBank/DDBJ whole genome shotgun (WGS) entry which is preliminary data.</text>
</comment>
<comment type="similarity">
    <text evidence="1">Belongs to the fatty acyl-CoA reductase family.</text>
</comment>
<keyword evidence="1" id="KW-0443">Lipid metabolism</keyword>
<comment type="catalytic activity">
    <reaction evidence="1">
        <text>a long-chain fatty acyl-CoA + 2 NADPH + 2 H(+) = a long-chain primary fatty alcohol + 2 NADP(+) + CoA</text>
        <dbReference type="Rhea" id="RHEA:52716"/>
        <dbReference type="ChEBI" id="CHEBI:15378"/>
        <dbReference type="ChEBI" id="CHEBI:57287"/>
        <dbReference type="ChEBI" id="CHEBI:57783"/>
        <dbReference type="ChEBI" id="CHEBI:58349"/>
        <dbReference type="ChEBI" id="CHEBI:77396"/>
        <dbReference type="ChEBI" id="CHEBI:83139"/>
        <dbReference type="EC" id="1.2.1.84"/>
    </reaction>
</comment>
<sequence>MDSQLRGDNLMNYTFSKHLAEMLVEESRFDIPVCIVRPSVVTPAFKEPIPGWIKAKNWN</sequence>
<organism evidence="3 4">
    <name type="scientific">Allacma fusca</name>
    <dbReference type="NCBI Taxonomy" id="39272"/>
    <lineage>
        <taxon>Eukaryota</taxon>
        <taxon>Metazoa</taxon>
        <taxon>Ecdysozoa</taxon>
        <taxon>Arthropoda</taxon>
        <taxon>Hexapoda</taxon>
        <taxon>Collembola</taxon>
        <taxon>Symphypleona</taxon>
        <taxon>Sminthuridae</taxon>
        <taxon>Allacma</taxon>
    </lineage>
</organism>
<evidence type="ECO:0000256" key="1">
    <source>
        <dbReference type="RuleBase" id="RU363097"/>
    </source>
</evidence>
<feature type="domain" description="Thioester reductase (TE)" evidence="2">
    <location>
        <begin position="9"/>
        <end position="57"/>
    </location>
</feature>
<protein>
    <recommendedName>
        <fullName evidence="1">Fatty acyl-CoA reductase</fullName>
        <ecNumber evidence="1">1.2.1.84</ecNumber>
    </recommendedName>
</protein>
<accession>A0A8J2P163</accession>
<dbReference type="EMBL" id="CAJVCH010082116">
    <property type="protein sequence ID" value="CAG7721710.1"/>
    <property type="molecule type" value="Genomic_DNA"/>
</dbReference>
<dbReference type="GO" id="GO:0080019">
    <property type="term" value="F:alcohol-forming very long-chain fatty acyl-CoA reductase activity"/>
    <property type="evidence" value="ECO:0007669"/>
    <property type="project" value="InterPro"/>
</dbReference>
<keyword evidence="1" id="KW-0521">NADP</keyword>
<dbReference type="GO" id="GO:0102965">
    <property type="term" value="F:alcohol-forming long-chain fatty acyl-CoA reductase activity"/>
    <property type="evidence" value="ECO:0007669"/>
    <property type="project" value="UniProtKB-EC"/>
</dbReference>
<gene>
    <name evidence="3" type="ORF">AFUS01_LOCUS10906</name>
</gene>